<dbReference type="PANTHER" id="PTHR23053">
    <property type="entry name" value="DLEC1 DELETED IN LUNG AND ESOPHAGEAL CANCER 1"/>
    <property type="match status" value="1"/>
</dbReference>
<evidence type="ECO:0000313" key="2">
    <source>
        <dbReference type="Proteomes" id="UP001516400"/>
    </source>
</evidence>
<comment type="caution">
    <text evidence="1">The sequence shown here is derived from an EMBL/GenBank/DDBJ whole genome shotgun (WGS) entry which is preliminary data.</text>
</comment>
<accession>A0ABD2NUI9</accession>
<dbReference type="PANTHER" id="PTHR23053:SF0">
    <property type="entry name" value="HYDROCEPHALUS-INDUCING PROTEIN HOMOLOG"/>
    <property type="match status" value="1"/>
</dbReference>
<dbReference type="EMBL" id="JABFTP020000144">
    <property type="protein sequence ID" value="KAL3282412.1"/>
    <property type="molecule type" value="Genomic_DNA"/>
</dbReference>
<dbReference type="Proteomes" id="UP001516400">
    <property type="component" value="Unassembled WGS sequence"/>
</dbReference>
<reference evidence="1 2" key="1">
    <citation type="journal article" date="2021" name="BMC Biol.">
        <title>Horizontally acquired antibacterial genes associated with adaptive radiation of ladybird beetles.</title>
        <authorList>
            <person name="Li H.S."/>
            <person name="Tang X.F."/>
            <person name="Huang Y.H."/>
            <person name="Xu Z.Y."/>
            <person name="Chen M.L."/>
            <person name="Du X.Y."/>
            <person name="Qiu B.Y."/>
            <person name="Chen P.T."/>
            <person name="Zhang W."/>
            <person name="Slipinski A."/>
            <person name="Escalona H.E."/>
            <person name="Waterhouse R.M."/>
            <person name="Zwick A."/>
            <person name="Pang H."/>
        </authorList>
    </citation>
    <scope>NUCLEOTIDE SEQUENCE [LARGE SCALE GENOMIC DNA]</scope>
    <source>
        <strain evidence="1">SYSU2018</strain>
    </source>
</reference>
<name>A0ABD2NUI9_9CUCU</name>
<gene>
    <name evidence="1" type="ORF">HHI36_005597</name>
</gene>
<feature type="non-terminal residue" evidence="1">
    <location>
        <position position="136"/>
    </location>
</feature>
<proteinExistence type="predicted"/>
<organism evidence="1 2">
    <name type="scientific">Cryptolaemus montrouzieri</name>
    <dbReference type="NCBI Taxonomy" id="559131"/>
    <lineage>
        <taxon>Eukaryota</taxon>
        <taxon>Metazoa</taxon>
        <taxon>Ecdysozoa</taxon>
        <taxon>Arthropoda</taxon>
        <taxon>Hexapoda</taxon>
        <taxon>Insecta</taxon>
        <taxon>Pterygota</taxon>
        <taxon>Neoptera</taxon>
        <taxon>Endopterygota</taxon>
        <taxon>Coleoptera</taxon>
        <taxon>Polyphaga</taxon>
        <taxon>Cucujiformia</taxon>
        <taxon>Coccinelloidea</taxon>
        <taxon>Coccinellidae</taxon>
        <taxon>Scymninae</taxon>
        <taxon>Scymnini</taxon>
        <taxon>Cryptolaemus</taxon>
    </lineage>
</organism>
<sequence length="136" mass="15236">IENCKKGTSEFFVDLRSAEVNPNKSISIDIFFSPTESKRYEETISFLVYSNKVNIKLLGIGVPLALEVLSLNDKCLDFGAVRVGKCAQRNVTVINSGEAVLDVFFALFEKLPFHNRSEGKEKNEFLVQNPMKMATP</sequence>
<dbReference type="InterPro" id="IPR013783">
    <property type="entry name" value="Ig-like_fold"/>
</dbReference>
<protein>
    <submittedName>
        <fullName evidence="1">Uncharacterized protein</fullName>
    </submittedName>
</protein>
<evidence type="ECO:0000313" key="1">
    <source>
        <dbReference type="EMBL" id="KAL3282412.1"/>
    </source>
</evidence>
<dbReference type="Gene3D" id="2.60.40.10">
    <property type="entry name" value="Immunoglobulins"/>
    <property type="match status" value="1"/>
</dbReference>
<dbReference type="AlphaFoldDB" id="A0ABD2NUI9"/>
<feature type="non-terminal residue" evidence="1">
    <location>
        <position position="1"/>
    </location>
</feature>
<dbReference type="InterPro" id="IPR033305">
    <property type="entry name" value="Hydin-like"/>
</dbReference>
<keyword evidence="2" id="KW-1185">Reference proteome</keyword>